<evidence type="ECO:0000256" key="1">
    <source>
        <dbReference type="SAM" id="MobiDB-lite"/>
    </source>
</evidence>
<sequence length="80" mass="8531">MTTISNAKLPQIVNEPNGSEQRDSLDKAIEEAKAFPVNVPLVIGGQEVRTSATGVQVNPANHQTIVATYHKAGAAERGRH</sequence>
<protein>
    <submittedName>
        <fullName evidence="2">Delta-1-pyrroline-5-carboxylate dehydrogenase</fullName>
    </submittedName>
</protein>
<dbReference type="GO" id="GO:0016491">
    <property type="term" value="F:oxidoreductase activity"/>
    <property type="evidence" value="ECO:0007669"/>
    <property type="project" value="InterPro"/>
</dbReference>
<reference evidence="2 3" key="1">
    <citation type="submission" date="2018-01" db="EMBL/GenBank/DDBJ databases">
        <title>Harnessing the power of phylogenomics to disentangle the directionality and signatures of interkingdom host jumping in the parasitic fungal genus Tolypocladium.</title>
        <authorList>
            <person name="Quandt C.A."/>
            <person name="Patterson W."/>
            <person name="Spatafora J.W."/>
        </authorList>
    </citation>
    <scope>NUCLEOTIDE SEQUENCE [LARGE SCALE GENOMIC DNA]</scope>
    <source>
        <strain evidence="2 3">NRBC 100945</strain>
    </source>
</reference>
<feature type="compositionally biased region" description="Polar residues" evidence="1">
    <location>
        <begin position="1"/>
        <end position="19"/>
    </location>
</feature>
<dbReference type="Gene3D" id="3.40.605.10">
    <property type="entry name" value="Aldehyde Dehydrogenase, Chain A, domain 1"/>
    <property type="match status" value="1"/>
</dbReference>
<organism evidence="2 3">
    <name type="scientific">Tolypocladium paradoxum</name>
    <dbReference type="NCBI Taxonomy" id="94208"/>
    <lineage>
        <taxon>Eukaryota</taxon>
        <taxon>Fungi</taxon>
        <taxon>Dikarya</taxon>
        <taxon>Ascomycota</taxon>
        <taxon>Pezizomycotina</taxon>
        <taxon>Sordariomycetes</taxon>
        <taxon>Hypocreomycetidae</taxon>
        <taxon>Hypocreales</taxon>
        <taxon>Ophiocordycipitaceae</taxon>
        <taxon>Tolypocladium</taxon>
    </lineage>
</organism>
<proteinExistence type="predicted"/>
<dbReference type="AlphaFoldDB" id="A0A2S4KY57"/>
<name>A0A2S4KY57_9HYPO</name>
<dbReference type="EMBL" id="PKSG01000466">
    <property type="protein sequence ID" value="POR35129.1"/>
    <property type="molecule type" value="Genomic_DNA"/>
</dbReference>
<evidence type="ECO:0000313" key="3">
    <source>
        <dbReference type="Proteomes" id="UP000237481"/>
    </source>
</evidence>
<dbReference type="OrthoDB" id="5322683at2759"/>
<comment type="caution">
    <text evidence="2">The sequence shown here is derived from an EMBL/GenBank/DDBJ whole genome shotgun (WGS) entry which is preliminary data.</text>
</comment>
<gene>
    <name evidence="2" type="ORF">TPAR_04667</name>
</gene>
<dbReference type="STRING" id="94208.A0A2S4KY57"/>
<dbReference type="Proteomes" id="UP000237481">
    <property type="component" value="Unassembled WGS sequence"/>
</dbReference>
<dbReference type="InterPro" id="IPR016162">
    <property type="entry name" value="Ald_DH_N"/>
</dbReference>
<accession>A0A2S4KY57</accession>
<evidence type="ECO:0000313" key="2">
    <source>
        <dbReference type="EMBL" id="POR35129.1"/>
    </source>
</evidence>
<feature type="region of interest" description="Disordered" evidence="1">
    <location>
        <begin position="1"/>
        <end position="24"/>
    </location>
</feature>
<keyword evidence="3" id="KW-1185">Reference proteome</keyword>